<reference evidence="2" key="2">
    <citation type="journal article" date="2015" name="Data Brief">
        <title>Shoot transcriptome of the giant reed, Arundo donax.</title>
        <authorList>
            <person name="Barrero R.A."/>
            <person name="Guerrero F.D."/>
            <person name="Moolhuijzen P."/>
            <person name="Goolsby J.A."/>
            <person name="Tidwell J."/>
            <person name="Bellgard S.E."/>
            <person name="Bellgard M.I."/>
        </authorList>
    </citation>
    <scope>NUCLEOTIDE SEQUENCE</scope>
    <source>
        <tissue evidence="2">Shoot tissue taken approximately 20 cm above the soil surface</tissue>
    </source>
</reference>
<organism evidence="2">
    <name type="scientific">Arundo donax</name>
    <name type="common">Giant reed</name>
    <name type="synonym">Donax arundinaceus</name>
    <dbReference type="NCBI Taxonomy" id="35708"/>
    <lineage>
        <taxon>Eukaryota</taxon>
        <taxon>Viridiplantae</taxon>
        <taxon>Streptophyta</taxon>
        <taxon>Embryophyta</taxon>
        <taxon>Tracheophyta</taxon>
        <taxon>Spermatophyta</taxon>
        <taxon>Magnoliopsida</taxon>
        <taxon>Liliopsida</taxon>
        <taxon>Poales</taxon>
        <taxon>Poaceae</taxon>
        <taxon>PACMAD clade</taxon>
        <taxon>Arundinoideae</taxon>
        <taxon>Arundineae</taxon>
        <taxon>Arundo</taxon>
    </lineage>
</organism>
<evidence type="ECO:0000256" key="1">
    <source>
        <dbReference type="SAM" id="MobiDB-lite"/>
    </source>
</evidence>
<name>A0A0A8YLZ0_ARUDO</name>
<reference evidence="2" key="1">
    <citation type="submission" date="2014-09" db="EMBL/GenBank/DDBJ databases">
        <authorList>
            <person name="Magalhaes I.L.F."/>
            <person name="Oliveira U."/>
            <person name="Santos F.R."/>
            <person name="Vidigal T.H.D.A."/>
            <person name="Brescovit A.D."/>
            <person name="Santos A.J."/>
        </authorList>
    </citation>
    <scope>NUCLEOTIDE SEQUENCE</scope>
    <source>
        <tissue evidence="2">Shoot tissue taken approximately 20 cm above the soil surface</tissue>
    </source>
</reference>
<dbReference type="AlphaFoldDB" id="A0A0A8YLZ0"/>
<sequence length="24" mass="2779">MMDKGTQNRRKSKGKLNSLYHGDN</sequence>
<protein>
    <submittedName>
        <fullName evidence="2">Uncharacterized protein</fullName>
    </submittedName>
</protein>
<proteinExistence type="predicted"/>
<accession>A0A0A8YLZ0</accession>
<dbReference type="EMBL" id="GBRH01270441">
    <property type="protein sequence ID" value="JAD27454.1"/>
    <property type="molecule type" value="Transcribed_RNA"/>
</dbReference>
<evidence type="ECO:0000313" key="2">
    <source>
        <dbReference type="EMBL" id="JAD27454.1"/>
    </source>
</evidence>
<feature type="region of interest" description="Disordered" evidence="1">
    <location>
        <begin position="1"/>
        <end position="24"/>
    </location>
</feature>